<dbReference type="AlphaFoldDB" id="A0A645HHT6"/>
<dbReference type="EMBL" id="VSSQ01089418">
    <property type="protein sequence ID" value="MPN35674.1"/>
    <property type="molecule type" value="Genomic_DNA"/>
</dbReference>
<organism evidence="2">
    <name type="scientific">bioreactor metagenome</name>
    <dbReference type="NCBI Taxonomy" id="1076179"/>
    <lineage>
        <taxon>unclassified sequences</taxon>
        <taxon>metagenomes</taxon>
        <taxon>ecological metagenomes</taxon>
    </lineage>
</organism>
<feature type="region of interest" description="Disordered" evidence="1">
    <location>
        <begin position="39"/>
        <end position="61"/>
    </location>
</feature>
<proteinExistence type="predicted"/>
<name>A0A645HHT6_9ZZZZ</name>
<feature type="compositionally biased region" description="Basic and acidic residues" evidence="1">
    <location>
        <begin position="49"/>
        <end position="61"/>
    </location>
</feature>
<protein>
    <submittedName>
        <fullName evidence="2">Uncharacterized protein</fullName>
    </submittedName>
</protein>
<evidence type="ECO:0000313" key="2">
    <source>
        <dbReference type="EMBL" id="MPN35674.1"/>
    </source>
</evidence>
<gene>
    <name evidence="2" type="ORF">SDC9_183172</name>
</gene>
<sequence length="61" mass="7092">MYEDDGHFTCIPFVPPKDRTPLTKEQIKHAEESFQEVLNAPPGYTNATEEEKRAHPEMFKD</sequence>
<comment type="caution">
    <text evidence="2">The sequence shown here is derived from an EMBL/GenBank/DDBJ whole genome shotgun (WGS) entry which is preliminary data.</text>
</comment>
<reference evidence="2" key="1">
    <citation type="submission" date="2019-08" db="EMBL/GenBank/DDBJ databases">
        <authorList>
            <person name="Kucharzyk K."/>
            <person name="Murdoch R.W."/>
            <person name="Higgins S."/>
            <person name="Loffler F."/>
        </authorList>
    </citation>
    <scope>NUCLEOTIDE SEQUENCE</scope>
</reference>
<accession>A0A645HHT6</accession>
<evidence type="ECO:0000256" key="1">
    <source>
        <dbReference type="SAM" id="MobiDB-lite"/>
    </source>
</evidence>